<name>A0ABN2XU28_9ACTN</name>
<dbReference type="PANTHER" id="PTHR10285">
    <property type="entry name" value="URIDINE KINASE"/>
    <property type="match status" value="1"/>
</dbReference>
<protein>
    <submittedName>
        <fullName evidence="1">Nucleoside/nucleotide kinase family protein</fullName>
    </submittedName>
</protein>
<organism evidence="1 2">
    <name type="scientific">Nocardioides furvisabuli</name>
    <dbReference type="NCBI Taxonomy" id="375542"/>
    <lineage>
        <taxon>Bacteria</taxon>
        <taxon>Bacillati</taxon>
        <taxon>Actinomycetota</taxon>
        <taxon>Actinomycetes</taxon>
        <taxon>Propionibacteriales</taxon>
        <taxon>Nocardioidaceae</taxon>
        <taxon>Nocardioides</taxon>
    </lineage>
</organism>
<sequence length="217" mass="23289">MAAPQVPRALVDRAESLLDRSDRVVLGITGPPGSGKSTLTSALLSALGTRLGTDAVAHLPMDGFHLADVQLDRLGLRDRKGAPETFDVDGYVAALARLHSSPASVLYVPGFERDLEQPLAGAIAIPPSARLVVTEGNYLLLPDGGWEHVRPLLAEVWFVGVDDDVRRPRLIRRHVEFGKSPDAARAWLDHVDEPNARLVSSRRDAADLVVGAPPPGE</sequence>
<reference evidence="1 2" key="1">
    <citation type="journal article" date="2019" name="Int. J. Syst. Evol. Microbiol.">
        <title>The Global Catalogue of Microorganisms (GCM) 10K type strain sequencing project: providing services to taxonomists for standard genome sequencing and annotation.</title>
        <authorList>
            <consortium name="The Broad Institute Genomics Platform"/>
            <consortium name="The Broad Institute Genome Sequencing Center for Infectious Disease"/>
            <person name="Wu L."/>
            <person name="Ma J."/>
        </authorList>
    </citation>
    <scope>NUCLEOTIDE SEQUENCE [LARGE SCALE GENOMIC DNA]</scope>
    <source>
        <strain evidence="1 2">JCM 13813</strain>
    </source>
</reference>
<accession>A0ABN2XU28</accession>
<evidence type="ECO:0000313" key="2">
    <source>
        <dbReference type="Proteomes" id="UP001501161"/>
    </source>
</evidence>
<dbReference type="EMBL" id="BAAAMQ010000017">
    <property type="protein sequence ID" value="GAA2116736.1"/>
    <property type="molecule type" value="Genomic_DNA"/>
</dbReference>
<evidence type="ECO:0000313" key="1">
    <source>
        <dbReference type="EMBL" id="GAA2116736.1"/>
    </source>
</evidence>
<dbReference type="Proteomes" id="UP001501161">
    <property type="component" value="Unassembled WGS sequence"/>
</dbReference>
<dbReference type="InterPro" id="IPR027417">
    <property type="entry name" value="P-loop_NTPase"/>
</dbReference>
<dbReference type="RefSeq" id="WP_231250781.1">
    <property type="nucleotide sequence ID" value="NZ_BAAAMQ010000017.1"/>
</dbReference>
<dbReference type="Gene3D" id="3.40.50.300">
    <property type="entry name" value="P-loop containing nucleotide triphosphate hydrolases"/>
    <property type="match status" value="3"/>
</dbReference>
<comment type="caution">
    <text evidence="1">The sequence shown here is derived from an EMBL/GenBank/DDBJ whole genome shotgun (WGS) entry which is preliminary data.</text>
</comment>
<keyword evidence="1" id="KW-0808">Transferase</keyword>
<dbReference type="SUPFAM" id="SSF52540">
    <property type="entry name" value="P-loop containing nucleoside triphosphate hydrolases"/>
    <property type="match status" value="1"/>
</dbReference>
<keyword evidence="1" id="KW-0418">Kinase</keyword>
<dbReference type="GO" id="GO:0016301">
    <property type="term" value="F:kinase activity"/>
    <property type="evidence" value="ECO:0007669"/>
    <property type="project" value="UniProtKB-KW"/>
</dbReference>
<dbReference type="NCBIfam" id="NF006743">
    <property type="entry name" value="PRK09270.1-2"/>
    <property type="match status" value="1"/>
</dbReference>
<keyword evidence="2" id="KW-1185">Reference proteome</keyword>
<proteinExistence type="predicted"/>
<gene>
    <name evidence="1" type="ORF">GCM10009726_36470</name>
</gene>